<evidence type="ECO:0000313" key="2">
    <source>
        <dbReference type="Proteomes" id="UP000321323"/>
    </source>
</evidence>
<name>A0ABZ1UGF4_9BURK</name>
<evidence type="ECO:0000313" key="1">
    <source>
        <dbReference type="EMBL" id="WUR11264.1"/>
    </source>
</evidence>
<protein>
    <submittedName>
        <fullName evidence="1">Uncharacterized protein</fullName>
    </submittedName>
</protein>
<organism evidence="1 2">
    <name type="scientific">[Empedobacter] haloabium</name>
    <dbReference type="NCBI Taxonomy" id="592317"/>
    <lineage>
        <taxon>Bacteria</taxon>
        <taxon>Pseudomonadati</taxon>
        <taxon>Pseudomonadota</taxon>
        <taxon>Betaproteobacteria</taxon>
        <taxon>Burkholderiales</taxon>
        <taxon>Oxalobacteraceae</taxon>
        <taxon>Telluria group</taxon>
        <taxon>Telluria group incertae sedis</taxon>
    </lineage>
</organism>
<reference evidence="1 2" key="1">
    <citation type="journal article" date="2019" name="Int. J. Syst. Evol. Microbiol.">
        <title>The Draft Whole-Genome Sequence of the Antibiotic Producer Empedobacter haloabium ATCC 31962 Provides Indications for Its Taxonomic Reclassification.</title>
        <authorList>
            <person name="Miess H."/>
            <person name="Arlt P."/>
            <person name="Apel A.K."/>
            <person name="Weber T."/>
            <person name="Nieselt K."/>
            <person name="Hanssen F."/>
            <person name="Czemmel S."/>
            <person name="Nahnsen S."/>
            <person name="Gross H."/>
        </authorList>
    </citation>
    <scope>NUCLEOTIDE SEQUENCE [LARGE SCALE GENOMIC DNA]</scope>
    <source>
        <strain evidence="1 2">ATCC 31962</strain>
    </source>
</reference>
<dbReference type="Proteomes" id="UP000321323">
    <property type="component" value="Chromosome"/>
</dbReference>
<dbReference type="EMBL" id="CP136508">
    <property type="protein sequence ID" value="WUR11264.1"/>
    <property type="molecule type" value="Genomic_DNA"/>
</dbReference>
<accession>A0ABZ1UGF4</accession>
<sequence>MSDSAKPIVSSGVILALAGSRSAVSAALPHASSTPSGPRA</sequence>
<proteinExistence type="predicted"/>
<keyword evidence="2" id="KW-1185">Reference proteome</keyword>
<gene>
    <name evidence="1" type="ORF">E7V67_016255</name>
</gene>